<accession>A0A166Q344</accession>
<reference evidence="1 2" key="1">
    <citation type="journal article" date="2016" name="Mol. Biol. Evol.">
        <title>Comparative Genomics of Early-Diverging Mushroom-Forming Fungi Provides Insights into the Origins of Lignocellulose Decay Capabilities.</title>
        <authorList>
            <person name="Nagy L.G."/>
            <person name="Riley R."/>
            <person name="Tritt A."/>
            <person name="Adam C."/>
            <person name="Daum C."/>
            <person name="Floudas D."/>
            <person name="Sun H."/>
            <person name="Yadav J.S."/>
            <person name="Pangilinan J."/>
            <person name="Larsson K.H."/>
            <person name="Matsuura K."/>
            <person name="Barry K."/>
            <person name="Labutti K."/>
            <person name="Kuo R."/>
            <person name="Ohm R.A."/>
            <person name="Bhattacharya S.S."/>
            <person name="Shirouzu T."/>
            <person name="Yoshinaga Y."/>
            <person name="Martin F.M."/>
            <person name="Grigoriev I.V."/>
            <person name="Hibbett D.S."/>
        </authorList>
    </citation>
    <scope>NUCLEOTIDE SEQUENCE [LARGE SCALE GENOMIC DNA]</scope>
    <source>
        <strain evidence="1 2">CBS 109695</strain>
    </source>
</reference>
<dbReference type="EMBL" id="KV417513">
    <property type="protein sequence ID" value="KZP26706.1"/>
    <property type="molecule type" value="Genomic_DNA"/>
</dbReference>
<sequence length="137" mass="15907">MPGWPELKKAGSIVASSMAMFKSDDGKVLAGANRLYRILISESAHLIWKLRNKCLFDPKPNEEFTKPTRNEIHNKWVRAINNRLTLDIVMTHDKYETNTIPWRKILQTWRRTLHNKKNLPSDWTRQSGVVVGIGQIE</sequence>
<dbReference type="AlphaFoldDB" id="A0A166Q344"/>
<evidence type="ECO:0000313" key="2">
    <source>
        <dbReference type="Proteomes" id="UP000076532"/>
    </source>
</evidence>
<organism evidence="1 2">
    <name type="scientific">Athelia psychrophila</name>
    <dbReference type="NCBI Taxonomy" id="1759441"/>
    <lineage>
        <taxon>Eukaryota</taxon>
        <taxon>Fungi</taxon>
        <taxon>Dikarya</taxon>
        <taxon>Basidiomycota</taxon>
        <taxon>Agaricomycotina</taxon>
        <taxon>Agaricomycetes</taxon>
        <taxon>Agaricomycetidae</taxon>
        <taxon>Atheliales</taxon>
        <taxon>Atheliaceae</taxon>
        <taxon>Athelia</taxon>
    </lineage>
</organism>
<keyword evidence="2" id="KW-1185">Reference proteome</keyword>
<protein>
    <submittedName>
        <fullName evidence="1">Uncharacterized protein</fullName>
    </submittedName>
</protein>
<gene>
    <name evidence="1" type="ORF">FIBSPDRAFT_732057</name>
</gene>
<proteinExistence type="predicted"/>
<dbReference type="OrthoDB" id="3262992at2759"/>
<dbReference type="Proteomes" id="UP000076532">
    <property type="component" value="Unassembled WGS sequence"/>
</dbReference>
<evidence type="ECO:0000313" key="1">
    <source>
        <dbReference type="EMBL" id="KZP26706.1"/>
    </source>
</evidence>
<name>A0A166Q344_9AGAM</name>